<dbReference type="Proteomes" id="UP000186804">
    <property type="component" value="Unassembled WGS sequence"/>
</dbReference>
<feature type="compositionally biased region" description="Basic and acidic residues" evidence="5">
    <location>
        <begin position="15"/>
        <end position="24"/>
    </location>
</feature>
<dbReference type="VEuPathDB" id="CryptoDB:cand_035840"/>
<evidence type="ECO:0000256" key="5">
    <source>
        <dbReference type="SAM" id="MobiDB-lite"/>
    </source>
</evidence>
<dbReference type="GeneID" id="92367768"/>
<dbReference type="OrthoDB" id="10264544at2759"/>
<sequence>MEDSQDNNKLKGPRSRWDEKSDKERISASLAISAAQEALEKARRAALVQLQIQQQLAALRKNNFSNSETPLLNPRDEPYRISGFERESDGENKTVSVKPLVLSTLKVNMNIERTRKLRKEILDSANNKSGKFAEDLTGYDPTLITKKKTKKGLRFIRAGTFIQREEAEQESVNGKKKRSLRGNNEMCYLNDTDILSRKPIPEFESWDLQFIKRKNSEYNEEFPFEILYSKITNLIEHPVPIEPYYDPDTAAVPLVTLIPAERAKLRRRRRQEKEQEKQDRIRMGLEPPPPPKIKLSNLLNVYGDRAVLDPSNIEQQIRKQMEERVKAHEQRNLARQLTPEERSKKNAEKWQMKPSDSVVSCAIFHVEKLFYKRYIFKIDRNAKDCHLTGCCVVNSSGPSIIYIEGSQKSIKFYKNLMLRRIKWDEPSSEATSCDIVWEGTEKSQLFKSWKLYYCHSSSDAYSFFSNNNVLHLWDISQSFKIKSADI</sequence>
<feature type="region of interest" description="Disordered" evidence="5">
    <location>
        <begin position="1"/>
        <end position="24"/>
    </location>
</feature>
<keyword evidence="4" id="KW-0539">Nucleus</keyword>
<dbReference type="EMBL" id="LRBS01000007">
    <property type="protein sequence ID" value="OII78157.1"/>
    <property type="molecule type" value="Genomic_DNA"/>
</dbReference>
<evidence type="ECO:0000256" key="4">
    <source>
        <dbReference type="ARBA" id="ARBA00023242"/>
    </source>
</evidence>
<evidence type="ECO:0000313" key="8">
    <source>
        <dbReference type="EMBL" id="OII78157.1"/>
    </source>
</evidence>
<accession>A0A1J4MYY9</accession>
<dbReference type="RefSeq" id="XP_067070003.1">
    <property type="nucleotide sequence ID" value="XM_067213810.1"/>
</dbReference>
<dbReference type="GO" id="GO:0000398">
    <property type="term" value="P:mRNA splicing, via spliceosome"/>
    <property type="evidence" value="ECO:0007669"/>
    <property type="project" value="InterPro"/>
</dbReference>
<dbReference type="InterPro" id="IPR010541">
    <property type="entry name" value="Prp3_C"/>
</dbReference>
<dbReference type="Pfam" id="PF08572">
    <property type="entry name" value="PRP3"/>
    <property type="match status" value="1"/>
</dbReference>
<dbReference type="InterPro" id="IPR013881">
    <property type="entry name" value="Pre-mRNA_splic_Prp3_dom"/>
</dbReference>
<dbReference type="AlphaFoldDB" id="A0A1J4MYY9"/>
<keyword evidence="2" id="KW-0507">mRNA processing</keyword>
<protein>
    <submittedName>
        <fullName evidence="8">Uncharacterized protein</fullName>
    </submittedName>
</protein>
<feature type="domain" description="Pre-mRNA-splicing factor 3" evidence="7">
    <location>
        <begin position="145"/>
        <end position="338"/>
    </location>
</feature>
<feature type="domain" description="Small nuclear ribonucleoprotein Prp3 C-terminal" evidence="6">
    <location>
        <begin position="362"/>
        <end position="475"/>
    </location>
</feature>
<comment type="subcellular location">
    <subcellularLocation>
        <location evidence="1">Nucleus</location>
    </subcellularLocation>
</comment>
<dbReference type="Pfam" id="PF06544">
    <property type="entry name" value="Prp3_C"/>
    <property type="match status" value="1"/>
</dbReference>
<evidence type="ECO:0000256" key="3">
    <source>
        <dbReference type="ARBA" id="ARBA00023187"/>
    </source>
</evidence>
<evidence type="ECO:0000259" key="7">
    <source>
        <dbReference type="Pfam" id="PF08572"/>
    </source>
</evidence>
<organism evidence="8 9">
    <name type="scientific">Cryptosporidium andersoni</name>
    <dbReference type="NCBI Taxonomy" id="117008"/>
    <lineage>
        <taxon>Eukaryota</taxon>
        <taxon>Sar</taxon>
        <taxon>Alveolata</taxon>
        <taxon>Apicomplexa</taxon>
        <taxon>Conoidasida</taxon>
        <taxon>Coccidia</taxon>
        <taxon>Eucoccidiorida</taxon>
        <taxon>Eimeriorina</taxon>
        <taxon>Cryptosporidiidae</taxon>
        <taxon>Cryptosporidium</taxon>
    </lineage>
</organism>
<comment type="caution">
    <text evidence="8">The sequence shown here is derived from an EMBL/GenBank/DDBJ whole genome shotgun (WGS) entry which is preliminary data.</text>
</comment>
<evidence type="ECO:0000313" key="9">
    <source>
        <dbReference type="Proteomes" id="UP000186804"/>
    </source>
</evidence>
<proteinExistence type="predicted"/>
<evidence type="ECO:0000256" key="2">
    <source>
        <dbReference type="ARBA" id="ARBA00022664"/>
    </source>
</evidence>
<keyword evidence="9" id="KW-1185">Reference proteome</keyword>
<evidence type="ECO:0000259" key="6">
    <source>
        <dbReference type="Pfam" id="PF06544"/>
    </source>
</evidence>
<feature type="compositionally biased region" description="Basic and acidic residues" evidence="5">
    <location>
        <begin position="271"/>
        <end position="283"/>
    </location>
</feature>
<feature type="region of interest" description="Disordered" evidence="5">
    <location>
        <begin position="266"/>
        <end position="287"/>
    </location>
</feature>
<dbReference type="CDD" id="cd24162">
    <property type="entry name" value="Prp3_C"/>
    <property type="match status" value="1"/>
</dbReference>
<gene>
    <name evidence="8" type="ORF">cand_035840</name>
</gene>
<dbReference type="InterPro" id="IPR027104">
    <property type="entry name" value="Prp3"/>
</dbReference>
<name>A0A1J4MYY9_9CRYT</name>
<keyword evidence="3" id="KW-0508">mRNA splicing</keyword>
<dbReference type="PANTHER" id="PTHR14212">
    <property type="entry name" value="U4/U6-ASSOCIATED RNA SPLICING FACTOR-RELATED"/>
    <property type="match status" value="1"/>
</dbReference>
<evidence type="ECO:0000256" key="1">
    <source>
        <dbReference type="ARBA" id="ARBA00004123"/>
    </source>
</evidence>
<dbReference type="GO" id="GO:0046540">
    <property type="term" value="C:U4/U6 x U5 tri-snRNP complex"/>
    <property type="evidence" value="ECO:0007669"/>
    <property type="project" value="InterPro"/>
</dbReference>
<dbReference type="PANTHER" id="PTHR14212:SF0">
    <property type="entry name" value="U4_U6 SMALL NUCLEAR RIBONUCLEOPROTEIN PRP3"/>
    <property type="match status" value="1"/>
</dbReference>
<reference evidence="8 9" key="1">
    <citation type="submission" date="2016-10" db="EMBL/GenBank/DDBJ databases">
        <title>Reductive evolution of mitochondrial metabolism and differential evolution of invasion-related proteins in Cryptosporidium.</title>
        <authorList>
            <person name="Liu S."/>
            <person name="Roellig D.M."/>
            <person name="Guo Y."/>
            <person name="Li N."/>
            <person name="Frace M.A."/>
            <person name="Tang K."/>
            <person name="Zhang L."/>
            <person name="Feng Y."/>
            <person name="Xiao L."/>
        </authorList>
    </citation>
    <scope>NUCLEOTIDE SEQUENCE [LARGE SCALE GENOMIC DNA]</scope>
    <source>
        <strain evidence="8">30847</strain>
    </source>
</reference>